<accession>A0A8J4H7H8</accession>
<dbReference type="PANTHER" id="PTHR42855">
    <property type="entry name" value="ABC TRANSPORTER ATP-BINDING SUBUNIT"/>
    <property type="match status" value="1"/>
</dbReference>
<dbReference type="InterPro" id="IPR003593">
    <property type="entry name" value="AAA+_ATPase"/>
</dbReference>
<gene>
    <name evidence="5" type="ORF">XYCOK13_32130</name>
</gene>
<dbReference type="InterPro" id="IPR051309">
    <property type="entry name" value="ABCF_ATPase"/>
</dbReference>
<dbReference type="Proteomes" id="UP000677918">
    <property type="component" value="Unassembled WGS sequence"/>
</dbReference>
<protein>
    <submittedName>
        <fullName evidence="5">ABC transporter</fullName>
    </submittedName>
</protein>
<dbReference type="Pfam" id="PF12848">
    <property type="entry name" value="ABC_tran_Xtn"/>
    <property type="match status" value="1"/>
</dbReference>
<evidence type="ECO:0000259" key="4">
    <source>
        <dbReference type="PROSITE" id="PS50893"/>
    </source>
</evidence>
<dbReference type="GO" id="GO:0016887">
    <property type="term" value="F:ATP hydrolysis activity"/>
    <property type="evidence" value="ECO:0007669"/>
    <property type="project" value="InterPro"/>
</dbReference>
<feature type="region of interest" description="Disordered" evidence="3">
    <location>
        <begin position="197"/>
        <end position="217"/>
    </location>
</feature>
<evidence type="ECO:0000256" key="2">
    <source>
        <dbReference type="ARBA" id="ARBA00022840"/>
    </source>
</evidence>
<dbReference type="GO" id="GO:0005524">
    <property type="term" value="F:ATP binding"/>
    <property type="evidence" value="ECO:0007669"/>
    <property type="project" value="UniProtKB-KW"/>
</dbReference>
<dbReference type="PROSITE" id="PS50893">
    <property type="entry name" value="ABC_TRANSPORTER_2"/>
    <property type="match status" value="2"/>
</dbReference>
<reference evidence="5" key="1">
    <citation type="submission" date="2021-04" db="EMBL/GenBank/DDBJ databases">
        <title>Draft genome sequence of Xylanibacillus composti strain K13.</title>
        <authorList>
            <person name="Uke A."/>
            <person name="Chhe C."/>
            <person name="Baramee S."/>
            <person name="Kosugi A."/>
        </authorList>
    </citation>
    <scope>NUCLEOTIDE SEQUENCE</scope>
    <source>
        <strain evidence="5">K13</strain>
    </source>
</reference>
<evidence type="ECO:0000313" key="6">
    <source>
        <dbReference type="Proteomes" id="UP000677918"/>
    </source>
</evidence>
<dbReference type="CDD" id="cd03221">
    <property type="entry name" value="ABCF_EF-3"/>
    <property type="match status" value="2"/>
</dbReference>
<dbReference type="InterPro" id="IPR032781">
    <property type="entry name" value="ABC_tran_Xtn"/>
</dbReference>
<sequence>MLLLEAERIEKFVGERKLFALEQPLKLYAGDRLGIVGMNGAGKSTLLHVLAGETEPDAGSVHSHGTVSLMKQWGDDAGDWSGGEETRRRFAEAYAMQADVLLADEPTSHLDLPGIEEVERMLRDYSGAVVLIAHDRQLLDAVCTRILELEEGKLKLYTGNYSEYLEMKQIERDQAWLAYEKKKAKRDQLIEAIEGRKKRAGRAVKPPRSSSSSEARMGKDYFGSKAAKLEKNAKALERRLEKMGEAEKPRELPEVRFDIHASRPIRGKSAIRIEDLTLAVPERRESLLDAADWQHAASGEMRRLLGDTEEGRHKGEERVRVLLRHLTVHIPPGAKVAIMGANGTGKSTLLSGIAQGLEGIRLAGSAKVGYFHQKLKLLQEQATVLENVMEGSDYPESMVRTVLARLLFKREDVWKKAAVLSGGERVKTALAKLFLGSYNVLLLDEPTNYLDIRSREELEQVLKVYPGTILLATHDRRLAEALADHVLYMENGKWTWHDGTYSSFQQRAVKRTVTNTAADDRQRNEEELMRLELELHVVLARLSVPATDEEQAEMDARFRELTARIRQLREGS</sequence>
<feature type="domain" description="ABC transporter" evidence="4">
    <location>
        <begin position="271"/>
        <end position="516"/>
    </location>
</feature>
<dbReference type="InterPro" id="IPR003439">
    <property type="entry name" value="ABC_transporter-like_ATP-bd"/>
</dbReference>
<proteinExistence type="predicted"/>
<evidence type="ECO:0000313" key="5">
    <source>
        <dbReference type="EMBL" id="GIQ70389.1"/>
    </source>
</evidence>
<dbReference type="InterPro" id="IPR027417">
    <property type="entry name" value="P-loop_NTPase"/>
</dbReference>
<keyword evidence="1" id="KW-0547">Nucleotide-binding</keyword>
<evidence type="ECO:0000256" key="3">
    <source>
        <dbReference type="SAM" id="MobiDB-lite"/>
    </source>
</evidence>
<dbReference type="EMBL" id="BOVK01000046">
    <property type="protein sequence ID" value="GIQ70389.1"/>
    <property type="molecule type" value="Genomic_DNA"/>
</dbReference>
<dbReference type="AlphaFoldDB" id="A0A8J4H7H8"/>
<dbReference type="SMART" id="SM00382">
    <property type="entry name" value="AAA"/>
    <property type="match status" value="2"/>
</dbReference>
<dbReference type="Pfam" id="PF00005">
    <property type="entry name" value="ABC_tran"/>
    <property type="match status" value="2"/>
</dbReference>
<dbReference type="RefSeq" id="WP_213413222.1">
    <property type="nucleotide sequence ID" value="NZ_BOVK01000046.1"/>
</dbReference>
<feature type="domain" description="ABC transporter" evidence="4">
    <location>
        <begin position="4"/>
        <end position="177"/>
    </location>
</feature>
<dbReference type="PANTHER" id="PTHR42855:SF2">
    <property type="entry name" value="DRUG RESISTANCE ABC TRANSPORTER,ATP-BINDING PROTEIN"/>
    <property type="match status" value="1"/>
</dbReference>
<keyword evidence="6" id="KW-1185">Reference proteome</keyword>
<name>A0A8J4H7H8_9BACL</name>
<dbReference type="SUPFAM" id="SSF52540">
    <property type="entry name" value="P-loop containing nucleoside triphosphate hydrolases"/>
    <property type="match status" value="2"/>
</dbReference>
<comment type="caution">
    <text evidence="5">The sequence shown here is derived from an EMBL/GenBank/DDBJ whole genome shotgun (WGS) entry which is preliminary data.</text>
</comment>
<organism evidence="5 6">
    <name type="scientific">Xylanibacillus composti</name>
    <dbReference type="NCBI Taxonomy" id="1572762"/>
    <lineage>
        <taxon>Bacteria</taxon>
        <taxon>Bacillati</taxon>
        <taxon>Bacillota</taxon>
        <taxon>Bacilli</taxon>
        <taxon>Bacillales</taxon>
        <taxon>Paenibacillaceae</taxon>
        <taxon>Xylanibacillus</taxon>
    </lineage>
</organism>
<evidence type="ECO:0000256" key="1">
    <source>
        <dbReference type="ARBA" id="ARBA00022741"/>
    </source>
</evidence>
<dbReference type="Gene3D" id="3.40.50.300">
    <property type="entry name" value="P-loop containing nucleotide triphosphate hydrolases"/>
    <property type="match status" value="3"/>
</dbReference>
<keyword evidence="2" id="KW-0067">ATP-binding</keyword>